<feature type="compositionally biased region" description="Low complexity" evidence="1">
    <location>
        <begin position="78"/>
        <end position="88"/>
    </location>
</feature>
<evidence type="ECO:0000256" key="1">
    <source>
        <dbReference type="SAM" id="MobiDB-lite"/>
    </source>
</evidence>
<evidence type="ECO:0000313" key="5">
    <source>
        <dbReference type="Proteomes" id="UP000289946"/>
    </source>
</evidence>
<gene>
    <name evidence="3" type="ORF">EAS61_30855</name>
    <name evidence="2" type="ORF">EAS62_37735</name>
    <name evidence="4" type="ORF">XH94_10380</name>
</gene>
<accession>A0A4Q0SQY1</accession>
<dbReference type="EMBL" id="RDRA01000037">
    <property type="protein sequence ID" value="RXG86251.1"/>
    <property type="molecule type" value="Genomic_DNA"/>
</dbReference>
<dbReference type="RefSeq" id="WP_128931230.1">
    <property type="nucleotide sequence ID" value="NZ_CP022221.1"/>
</dbReference>
<evidence type="ECO:0000313" key="6">
    <source>
        <dbReference type="Proteomes" id="UP000290174"/>
    </source>
</evidence>
<accession>A0A4Q0QBT4</accession>
<sequence>MTRLSRDDVIKAVDRADDVTIAQIIGTGATVEELAEAQAWLANDEPMINDLRPLAQGRVRELVDILSELEEVDDEEGPASPGSASAVS</sequence>
<evidence type="ECO:0000313" key="4">
    <source>
        <dbReference type="EMBL" id="RXH40869.1"/>
    </source>
</evidence>
<dbReference type="EMBL" id="LBJM01000030">
    <property type="protein sequence ID" value="RXH40869.1"/>
    <property type="molecule type" value="Genomic_DNA"/>
</dbReference>
<evidence type="ECO:0000313" key="3">
    <source>
        <dbReference type="EMBL" id="RXG87575.1"/>
    </source>
</evidence>
<feature type="region of interest" description="Disordered" evidence="1">
    <location>
        <begin position="69"/>
        <end position="88"/>
    </location>
</feature>
<keyword evidence="5" id="KW-1185">Reference proteome</keyword>
<evidence type="ECO:0000313" key="2">
    <source>
        <dbReference type="EMBL" id="RXG86251.1"/>
    </source>
</evidence>
<protein>
    <submittedName>
        <fullName evidence="4">Uncharacterized protein</fullName>
    </submittedName>
</protein>
<name>A0A4Q0SQY1_9BRAD</name>
<reference evidence="2 5" key="2">
    <citation type="submission" date="2018-10" db="EMBL/GenBank/DDBJ databases">
        <title>Bradyrhizobium sp. nov., isolated from effective nodules of peanut in China.</title>
        <authorList>
            <person name="Li Y."/>
        </authorList>
    </citation>
    <scope>NUCLEOTIDE SEQUENCE [LARGE SCALE GENOMIC DNA]</scope>
    <source>
        <strain evidence="3 6">CCBAU 51770</strain>
        <strain evidence="2 5">CCBAU 51781</strain>
    </source>
</reference>
<dbReference type="AlphaFoldDB" id="A0A4Q0SQY1"/>
<dbReference type="Proteomes" id="UP000290565">
    <property type="component" value="Unassembled WGS sequence"/>
</dbReference>
<dbReference type="EMBL" id="RKMK01000040">
    <property type="protein sequence ID" value="RXG87575.1"/>
    <property type="molecule type" value="Genomic_DNA"/>
</dbReference>
<comment type="caution">
    <text evidence="4">The sequence shown here is derived from an EMBL/GenBank/DDBJ whole genome shotgun (WGS) entry which is preliminary data.</text>
</comment>
<reference evidence="4 7" key="1">
    <citation type="submission" date="2015-04" db="EMBL/GenBank/DDBJ databases">
        <title>Comparative genomics of rhizobia nodulating Arachis hypogaea in China.</title>
        <authorList>
            <person name="Li Y."/>
        </authorList>
    </citation>
    <scope>NUCLEOTIDE SEQUENCE [LARGE SCALE GENOMIC DNA]</scope>
    <source>
        <strain evidence="4 7">CCBAU 51787</strain>
    </source>
</reference>
<dbReference type="Proteomes" id="UP000290174">
    <property type="component" value="Unassembled WGS sequence"/>
</dbReference>
<evidence type="ECO:0000313" key="7">
    <source>
        <dbReference type="Proteomes" id="UP000290565"/>
    </source>
</evidence>
<dbReference type="Proteomes" id="UP000289946">
    <property type="component" value="Unassembled WGS sequence"/>
</dbReference>
<proteinExistence type="predicted"/>
<organism evidence="4 7">
    <name type="scientific">Bradyrhizobium zhanjiangense</name>
    <dbReference type="NCBI Taxonomy" id="1325107"/>
    <lineage>
        <taxon>Bacteria</taxon>
        <taxon>Pseudomonadati</taxon>
        <taxon>Pseudomonadota</taxon>
        <taxon>Alphaproteobacteria</taxon>
        <taxon>Hyphomicrobiales</taxon>
        <taxon>Nitrobacteraceae</taxon>
        <taxon>Bradyrhizobium</taxon>
    </lineage>
</organism>